<reference evidence="1 2" key="2">
    <citation type="submission" date="2018-10" db="EMBL/GenBank/DDBJ databases">
        <authorList>
            <consortium name="Pathogen Informatics"/>
        </authorList>
    </citation>
    <scope>NUCLEOTIDE SEQUENCE [LARGE SCALE GENOMIC DNA]</scope>
</reference>
<accession>A0A0N4VG75</accession>
<organism evidence="3">
    <name type="scientific">Enterobius vermicularis</name>
    <name type="common">Human pinworm</name>
    <dbReference type="NCBI Taxonomy" id="51028"/>
    <lineage>
        <taxon>Eukaryota</taxon>
        <taxon>Metazoa</taxon>
        <taxon>Ecdysozoa</taxon>
        <taxon>Nematoda</taxon>
        <taxon>Chromadorea</taxon>
        <taxon>Rhabditida</taxon>
        <taxon>Spirurina</taxon>
        <taxon>Oxyuridomorpha</taxon>
        <taxon>Oxyuroidea</taxon>
        <taxon>Oxyuridae</taxon>
        <taxon>Enterobius</taxon>
    </lineage>
</organism>
<keyword evidence="2" id="KW-1185">Reference proteome</keyword>
<proteinExistence type="predicted"/>
<evidence type="ECO:0000313" key="3">
    <source>
        <dbReference type="WBParaSite" id="EVEC_0000977101-mRNA-1"/>
    </source>
</evidence>
<protein>
    <submittedName>
        <fullName evidence="1 3">Uncharacterized protein</fullName>
    </submittedName>
</protein>
<evidence type="ECO:0000313" key="2">
    <source>
        <dbReference type="Proteomes" id="UP000274131"/>
    </source>
</evidence>
<dbReference type="AlphaFoldDB" id="A0A0N4VG75"/>
<evidence type="ECO:0000313" key="1">
    <source>
        <dbReference type="EMBL" id="VDD94417.1"/>
    </source>
</evidence>
<dbReference type="WBParaSite" id="EVEC_0000977101-mRNA-1">
    <property type="protein sequence ID" value="EVEC_0000977101-mRNA-1"/>
    <property type="gene ID" value="EVEC_0000977101"/>
</dbReference>
<sequence>MTMYDDKRSHSFCPMMHANQKIYLVDGVVDDSEEIRDSAALLYICLSSPADAGLPVLYGTLAEFPFIGASL</sequence>
<reference evidence="3" key="1">
    <citation type="submission" date="2017-02" db="UniProtKB">
        <authorList>
            <consortium name="WormBaseParasite"/>
        </authorList>
    </citation>
    <scope>IDENTIFICATION</scope>
</reference>
<gene>
    <name evidence="1" type="ORF">EVEC_LOCUS9168</name>
</gene>
<dbReference type="Proteomes" id="UP000274131">
    <property type="component" value="Unassembled WGS sequence"/>
</dbReference>
<name>A0A0N4VG75_ENTVE</name>
<dbReference type="EMBL" id="UXUI01009857">
    <property type="protein sequence ID" value="VDD94417.1"/>
    <property type="molecule type" value="Genomic_DNA"/>
</dbReference>